<dbReference type="Proteomes" id="UP000711614">
    <property type="component" value="Unassembled WGS sequence"/>
</dbReference>
<proteinExistence type="predicted"/>
<name>A0ABS4YTA6_9MICC</name>
<comment type="caution">
    <text evidence="2">The sequence shown here is derived from an EMBL/GenBank/DDBJ whole genome shotgun (WGS) entry which is preliminary data.</text>
</comment>
<reference evidence="2 3" key="1">
    <citation type="submission" date="2021-03" db="EMBL/GenBank/DDBJ databases">
        <title>Sequencing the genomes of 1000 actinobacteria strains.</title>
        <authorList>
            <person name="Klenk H.-P."/>
        </authorList>
    </citation>
    <scope>NUCLEOTIDE SEQUENCE [LARGE SCALE GENOMIC DNA]</scope>
    <source>
        <strain evidence="2 3">DSM 16005</strain>
    </source>
</reference>
<organism evidence="2 3">
    <name type="scientific">Arthrobacter stackebrandtii</name>
    <dbReference type="NCBI Taxonomy" id="272161"/>
    <lineage>
        <taxon>Bacteria</taxon>
        <taxon>Bacillati</taxon>
        <taxon>Actinomycetota</taxon>
        <taxon>Actinomycetes</taxon>
        <taxon>Micrococcales</taxon>
        <taxon>Micrococcaceae</taxon>
        <taxon>Arthrobacter</taxon>
    </lineage>
</organism>
<feature type="compositionally biased region" description="Basic and acidic residues" evidence="1">
    <location>
        <begin position="121"/>
        <end position="138"/>
    </location>
</feature>
<accession>A0ABS4YTA6</accession>
<protein>
    <submittedName>
        <fullName evidence="2">Uncharacterized protein</fullName>
    </submittedName>
</protein>
<evidence type="ECO:0000313" key="3">
    <source>
        <dbReference type="Proteomes" id="UP000711614"/>
    </source>
</evidence>
<feature type="region of interest" description="Disordered" evidence="1">
    <location>
        <begin position="121"/>
        <end position="141"/>
    </location>
</feature>
<evidence type="ECO:0000256" key="1">
    <source>
        <dbReference type="SAM" id="MobiDB-lite"/>
    </source>
</evidence>
<sequence length="244" mass="27358">MCADCATAQSFRFTNIGSRHRLTMATRIKSDLVRSGSQHQTSGRLNLGAAYANFVNAVKSPDVVGGAVSYAAAHLWNCSPTIGELRLPQIQRRVKRVKHGSNKSSREQPCWIIIGMIDDHNQPEDDADAREPRAREGHLAFGDGNGKVAKVERSRCRFLSLVTHPERTKDNGLTSVRLVRVNQPTQMRGSLVWEQCATSHRSGRYQLHFAPWATNSETNQEQSWEFQRRTKSSLGHRKTMPPPS</sequence>
<keyword evidence="3" id="KW-1185">Reference proteome</keyword>
<evidence type="ECO:0000313" key="2">
    <source>
        <dbReference type="EMBL" id="MBP2412022.1"/>
    </source>
</evidence>
<gene>
    <name evidence="2" type="ORF">JOF48_000821</name>
</gene>
<dbReference type="EMBL" id="JAGIOI010000001">
    <property type="protein sequence ID" value="MBP2412022.1"/>
    <property type="molecule type" value="Genomic_DNA"/>
</dbReference>